<evidence type="ECO:0000313" key="2">
    <source>
        <dbReference type="EMBL" id="KJA22696.1"/>
    </source>
</evidence>
<sequence>MALPTGNDVELQRGSLSLPVDLGSGLKINIYCHTVIIERPHTAPIVPGNPSPPSSQPLRGIWVRTGGVLDFMRTLYQNILGRDPESHAVLEGSTREVYTRGLAYTVGRFFTSPEYTAKGLSTEATVDKFYLSVLGRHPEAEGRAHWIEEIRQGMTLWTVAEKFVGSDEYRRRVEADQAPDPIHWPQ</sequence>
<organism evidence="2 3">
    <name type="scientific">Hypholoma sublateritium (strain FD-334 SS-4)</name>
    <dbReference type="NCBI Taxonomy" id="945553"/>
    <lineage>
        <taxon>Eukaryota</taxon>
        <taxon>Fungi</taxon>
        <taxon>Dikarya</taxon>
        <taxon>Basidiomycota</taxon>
        <taxon>Agaricomycotina</taxon>
        <taxon>Agaricomycetes</taxon>
        <taxon>Agaricomycetidae</taxon>
        <taxon>Agaricales</taxon>
        <taxon>Agaricineae</taxon>
        <taxon>Strophariaceae</taxon>
        <taxon>Hypholoma</taxon>
    </lineage>
</organism>
<gene>
    <name evidence="2" type="ORF">HYPSUDRAFT_54790</name>
</gene>
<keyword evidence="3" id="KW-1185">Reference proteome</keyword>
<reference evidence="3" key="1">
    <citation type="submission" date="2014-04" db="EMBL/GenBank/DDBJ databases">
        <title>Evolutionary Origins and Diversification of the Mycorrhizal Mutualists.</title>
        <authorList>
            <consortium name="DOE Joint Genome Institute"/>
            <consortium name="Mycorrhizal Genomics Consortium"/>
            <person name="Kohler A."/>
            <person name="Kuo A."/>
            <person name="Nagy L.G."/>
            <person name="Floudas D."/>
            <person name="Copeland A."/>
            <person name="Barry K.W."/>
            <person name="Cichocki N."/>
            <person name="Veneault-Fourrey C."/>
            <person name="LaButti K."/>
            <person name="Lindquist E.A."/>
            <person name="Lipzen A."/>
            <person name="Lundell T."/>
            <person name="Morin E."/>
            <person name="Murat C."/>
            <person name="Riley R."/>
            <person name="Ohm R."/>
            <person name="Sun H."/>
            <person name="Tunlid A."/>
            <person name="Henrissat B."/>
            <person name="Grigoriev I.V."/>
            <person name="Hibbett D.S."/>
            <person name="Martin F."/>
        </authorList>
    </citation>
    <scope>NUCLEOTIDE SEQUENCE [LARGE SCALE GENOMIC DNA]</scope>
    <source>
        <strain evidence="3">FD-334 SS-4</strain>
    </source>
</reference>
<proteinExistence type="predicted"/>
<dbReference type="InterPro" id="IPR025282">
    <property type="entry name" value="DUF4214"/>
</dbReference>
<protein>
    <recommendedName>
        <fullName evidence="1">DUF4214 domain-containing protein</fullName>
    </recommendedName>
</protein>
<name>A0A0D2P202_HYPSF</name>
<evidence type="ECO:0000313" key="3">
    <source>
        <dbReference type="Proteomes" id="UP000054270"/>
    </source>
</evidence>
<accession>A0A0D2P202</accession>
<dbReference type="OrthoDB" id="2985911at2759"/>
<dbReference type="InterPro" id="IPR038255">
    <property type="entry name" value="PBS_linker_sf"/>
</dbReference>
<dbReference type="Pfam" id="PF13946">
    <property type="entry name" value="DUF4214"/>
    <property type="match status" value="1"/>
</dbReference>
<dbReference type="Gene3D" id="1.10.3130.20">
    <property type="entry name" value="Phycobilisome linker domain"/>
    <property type="match status" value="1"/>
</dbReference>
<dbReference type="AlphaFoldDB" id="A0A0D2P202"/>
<dbReference type="EMBL" id="KN817548">
    <property type="protein sequence ID" value="KJA22696.1"/>
    <property type="molecule type" value="Genomic_DNA"/>
</dbReference>
<evidence type="ECO:0000259" key="1">
    <source>
        <dbReference type="Pfam" id="PF13946"/>
    </source>
</evidence>
<feature type="domain" description="DUF4214" evidence="1">
    <location>
        <begin position="109"/>
        <end position="171"/>
    </location>
</feature>
<dbReference type="Proteomes" id="UP000054270">
    <property type="component" value="Unassembled WGS sequence"/>
</dbReference>